<dbReference type="Pfam" id="PF04344">
    <property type="entry name" value="CheZ"/>
    <property type="match status" value="1"/>
</dbReference>
<dbReference type="STRING" id="1162668.LFE_1681"/>
<dbReference type="PATRIC" id="fig|1162668.3.peg.2001"/>
<gene>
    <name evidence="2" type="ordered locus">LFE_1681</name>
</gene>
<evidence type="ECO:0000256" key="1">
    <source>
        <dbReference type="SAM" id="MobiDB-lite"/>
    </source>
</evidence>
<dbReference type="AlphaFoldDB" id="I0IQ12"/>
<dbReference type="RefSeq" id="WP_014449846.1">
    <property type="nucleotide sequence ID" value="NC_017094.1"/>
</dbReference>
<feature type="region of interest" description="Disordered" evidence="1">
    <location>
        <begin position="312"/>
        <end position="343"/>
    </location>
</feature>
<evidence type="ECO:0000313" key="3">
    <source>
        <dbReference type="Proteomes" id="UP000007382"/>
    </source>
</evidence>
<sequence length="354" mass="39579">MQLFTFPLTKDILVGVRLDDILKILKGEQLTFESPGGLQTGTIHENGHQTPVFDFKRAFEKEDSQSLPARLLVIAFSNGARFGIATTKIGKVIREKTPNERKTLEKLGLPFLSYSDTIDSIPVYVFDVHSFEQHMGLPVLSSFVQSEKEKTQMTNDESRGLPKQDDASADLLNQVGKTAREIQKILSMSDSMMDTMKMMETHLPQTSTGLEAVSKMTEEAAHKLLEGFEKSLETNRELREAVQRMKESPKTLQAELQSVETLLSEEEERILHGFEAMVFQDLVGQNIRKMTGTLNDLQNKLLTILVELSPQSKHEAPEDKGSSAPIEALDLKGTGHPTDVNQTDVDKLLSEFGF</sequence>
<accession>I0IQ12</accession>
<proteinExistence type="predicted"/>
<dbReference type="SUPFAM" id="SSF75708">
    <property type="entry name" value="Chemotaxis phosphatase CheZ"/>
    <property type="match status" value="1"/>
</dbReference>
<protein>
    <submittedName>
        <fullName evidence="2">Uncharacterized protein</fullName>
    </submittedName>
</protein>
<dbReference type="InterPro" id="IPR007439">
    <property type="entry name" value="Chemotax_Pase_CheZ"/>
</dbReference>
<organism evidence="2 3">
    <name type="scientific">Leptospirillum ferrooxidans (strain C2-3)</name>
    <dbReference type="NCBI Taxonomy" id="1162668"/>
    <lineage>
        <taxon>Bacteria</taxon>
        <taxon>Pseudomonadati</taxon>
        <taxon>Nitrospirota</taxon>
        <taxon>Nitrospiria</taxon>
        <taxon>Nitrospirales</taxon>
        <taxon>Nitrospiraceae</taxon>
        <taxon>Leptospirillum</taxon>
    </lineage>
</organism>
<name>I0IQ12_LEPFC</name>
<dbReference type="GO" id="GO:0050920">
    <property type="term" value="P:regulation of chemotaxis"/>
    <property type="evidence" value="ECO:0007669"/>
    <property type="project" value="InterPro"/>
</dbReference>
<keyword evidence="3" id="KW-1185">Reference proteome</keyword>
<dbReference type="GO" id="GO:0009288">
    <property type="term" value="C:bacterial-type flagellum"/>
    <property type="evidence" value="ECO:0007669"/>
    <property type="project" value="InterPro"/>
</dbReference>
<dbReference type="GO" id="GO:0003824">
    <property type="term" value="F:catalytic activity"/>
    <property type="evidence" value="ECO:0007669"/>
    <property type="project" value="InterPro"/>
</dbReference>
<dbReference type="KEGG" id="lfc:LFE_1681"/>
<dbReference type="Proteomes" id="UP000007382">
    <property type="component" value="Chromosome"/>
</dbReference>
<dbReference type="Gene3D" id="1.10.287.500">
    <property type="entry name" value="Helix hairpin bin"/>
    <property type="match status" value="1"/>
</dbReference>
<dbReference type="eggNOG" id="COG3143">
    <property type="taxonomic scope" value="Bacteria"/>
</dbReference>
<reference evidence="3" key="2">
    <citation type="submission" date="2012-03" db="EMBL/GenBank/DDBJ databases">
        <title>The complete genome sequence of the pioneer microbe on fresh volcanic deposit, Leptospirillum ferrooxidans strain C2-3.</title>
        <authorList>
            <person name="Fujimura R."/>
            <person name="Sato Y."/>
            <person name="Nishizawa T."/>
            <person name="Nanba K."/>
            <person name="Oshima K."/>
            <person name="Hattori M."/>
            <person name="Kamijo T."/>
            <person name="Ohta H."/>
        </authorList>
    </citation>
    <scope>NUCLEOTIDE SEQUENCE [LARGE SCALE GENOMIC DNA]</scope>
    <source>
        <strain evidence="3">C2-3</strain>
    </source>
</reference>
<dbReference type="EMBL" id="AP012342">
    <property type="protein sequence ID" value="BAM07361.1"/>
    <property type="molecule type" value="Genomic_DNA"/>
</dbReference>
<feature type="compositionally biased region" description="Basic and acidic residues" evidence="1">
    <location>
        <begin position="312"/>
        <end position="321"/>
    </location>
</feature>
<dbReference type="HOGENOM" id="CLU_806088_0_0_0"/>
<reference evidence="2 3" key="1">
    <citation type="journal article" date="2012" name="J. Bacteriol.">
        <title>Complete Genome Sequence of Leptospirillum ferrooxidans Strain C2-3, Isolated from a Fresh Volcanic Ash Deposit on the Island of Miyake, Japan.</title>
        <authorList>
            <person name="Fujimura R."/>
            <person name="Sato Y."/>
            <person name="Nishizawa T."/>
            <person name="Oshima K."/>
            <person name="Kim S.-W."/>
            <person name="Hattori M."/>
            <person name="Kamijo T."/>
            <person name="Ohta H."/>
        </authorList>
    </citation>
    <scope>NUCLEOTIDE SEQUENCE [LARGE SCALE GENOMIC DNA]</scope>
    <source>
        <strain evidence="2 3">C2-3</strain>
    </source>
</reference>
<dbReference type="OrthoDB" id="9815134at2"/>
<evidence type="ECO:0000313" key="2">
    <source>
        <dbReference type="EMBL" id="BAM07361.1"/>
    </source>
</evidence>